<keyword evidence="1" id="KW-0472">Membrane</keyword>
<name>A0A239GQA7_9PSED</name>
<proteinExistence type="predicted"/>
<keyword evidence="1" id="KW-0812">Transmembrane</keyword>
<dbReference type="EMBL" id="FZOG01000004">
    <property type="protein sequence ID" value="SNS71141.1"/>
    <property type="molecule type" value="Genomic_DNA"/>
</dbReference>
<evidence type="ECO:0008006" key="4">
    <source>
        <dbReference type="Google" id="ProtNLM"/>
    </source>
</evidence>
<keyword evidence="1" id="KW-1133">Transmembrane helix</keyword>
<accession>A0A239GQA7</accession>
<feature type="transmembrane region" description="Helical" evidence="1">
    <location>
        <begin position="105"/>
        <end position="123"/>
    </location>
</feature>
<sequence length="155" mass="16474">MSKSVIFKSGDARAVPQGAASRLSAGAISWLIAQTFWVGGIWLLQFLVLPALSKLGLAPLLVDDLAATLKPLLLGLAAVCAGLQALVLVAALGLPALWRDIRGQLLLTTMLMVAGYFGVHWLGLEAPRWQLFNYMVLAFCGLLLVLQPVPARQGG</sequence>
<feature type="transmembrane region" description="Helical" evidence="1">
    <location>
        <begin position="30"/>
        <end position="52"/>
    </location>
</feature>
<evidence type="ECO:0000313" key="2">
    <source>
        <dbReference type="EMBL" id="SNS71141.1"/>
    </source>
</evidence>
<evidence type="ECO:0000256" key="1">
    <source>
        <dbReference type="SAM" id="Phobius"/>
    </source>
</evidence>
<feature type="transmembrane region" description="Helical" evidence="1">
    <location>
        <begin position="72"/>
        <end position="98"/>
    </location>
</feature>
<reference evidence="3" key="1">
    <citation type="submission" date="2017-06" db="EMBL/GenBank/DDBJ databases">
        <authorList>
            <person name="Varghese N."/>
            <person name="Submissions S."/>
        </authorList>
    </citation>
    <scope>NUCLEOTIDE SEQUENCE [LARGE SCALE GENOMIC DNA]</scope>
    <source>
        <strain evidence="3">CIP 108523</strain>
    </source>
</reference>
<keyword evidence="3" id="KW-1185">Reference proteome</keyword>
<protein>
    <recommendedName>
        <fullName evidence="4">DUF4149 domain-containing protein</fullName>
    </recommendedName>
</protein>
<feature type="transmembrane region" description="Helical" evidence="1">
    <location>
        <begin position="129"/>
        <end position="146"/>
    </location>
</feature>
<gene>
    <name evidence="2" type="ORF">SAMN05216255_3092</name>
</gene>
<evidence type="ECO:0000313" key="3">
    <source>
        <dbReference type="Proteomes" id="UP000242915"/>
    </source>
</evidence>
<dbReference type="AlphaFoldDB" id="A0A239GQA7"/>
<organism evidence="2 3">
    <name type="scientific">Pseudomonas segetis</name>
    <dbReference type="NCBI Taxonomy" id="298908"/>
    <lineage>
        <taxon>Bacteria</taxon>
        <taxon>Pseudomonadati</taxon>
        <taxon>Pseudomonadota</taxon>
        <taxon>Gammaproteobacteria</taxon>
        <taxon>Pseudomonadales</taxon>
        <taxon>Pseudomonadaceae</taxon>
        <taxon>Pseudomonas</taxon>
    </lineage>
</organism>
<dbReference type="Proteomes" id="UP000242915">
    <property type="component" value="Unassembled WGS sequence"/>
</dbReference>